<reference evidence="3 4" key="1">
    <citation type="journal article" date="2013" name="Int. J. Syst. Evol. Microbiol.">
        <title>Roseomonas aerophila sp. nov., isolated from air.</title>
        <authorList>
            <person name="Kim S.J."/>
            <person name="Weon H.Y."/>
            <person name="Ahn J.H."/>
            <person name="Hong S.B."/>
            <person name="Seok S.J."/>
            <person name="Whang K.S."/>
            <person name="Kwon S.W."/>
        </authorList>
    </citation>
    <scope>NUCLEOTIDE SEQUENCE [LARGE SCALE GENOMIC DNA]</scope>
    <source>
        <strain evidence="3 4">NBRC 108923</strain>
    </source>
</reference>
<feature type="chain" id="PRO_5045989809" evidence="2">
    <location>
        <begin position="28"/>
        <end position="328"/>
    </location>
</feature>
<dbReference type="Gene3D" id="3.40.190.150">
    <property type="entry name" value="Bordetella uptake gene, domain 1"/>
    <property type="match status" value="1"/>
</dbReference>
<dbReference type="InterPro" id="IPR006311">
    <property type="entry name" value="TAT_signal"/>
</dbReference>
<comment type="caution">
    <text evidence="3">The sequence shown here is derived from an EMBL/GenBank/DDBJ whole genome shotgun (WGS) entry which is preliminary data.</text>
</comment>
<dbReference type="SUPFAM" id="SSF53850">
    <property type="entry name" value="Periplasmic binding protein-like II"/>
    <property type="match status" value="1"/>
</dbReference>
<accession>A0ABR7RSK0</accession>
<evidence type="ECO:0000313" key="3">
    <source>
        <dbReference type="EMBL" id="MBC9209615.1"/>
    </source>
</evidence>
<dbReference type="PANTHER" id="PTHR42928">
    <property type="entry name" value="TRICARBOXYLATE-BINDING PROTEIN"/>
    <property type="match status" value="1"/>
</dbReference>
<protein>
    <submittedName>
        <fullName evidence="3">Tripartite tricarboxylate transporter substrate binding protein</fullName>
    </submittedName>
</protein>
<dbReference type="Pfam" id="PF03401">
    <property type="entry name" value="TctC"/>
    <property type="match status" value="1"/>
</dbReference>
<name>A0ABR7RSK0_9PROT</name>
<dbReference type="Gene3D" id="3.40.190.10">
    <property type="entry name" value="Periplasmic binding protein-like II"/>
    <property type="match status" value="1"/>
</dbReference>
<dbReference type="EMBL" id="JACTVA010000062">
    <property type="protein sequence ID" value="MBC9209615.1"/>
    <property type="molecule type" value="Genomic_DNA"/>
</dbReference>
<dbReference type="InterPro" id="IPR042100">
    <property type="entry name" value="Bug_dom1"/>
</dbReference>
<evidence type="ECO:0000256" key="1">
    <source>
        <dbReference type="ARBA" id="ARBA00006987"/>
    </source>
</evidence>
<dbReference type="PIRSF" id="PIRSF017082">
    <property type="entry name" value="YflP"/>
    <property type="match status" value="1"/>
</dbReference>
<dbReference type="RefSeq" id="WP_187786748.1">
    <property type="nucleotide sequence ID" value="NZ_JACTVA010000062.1"/>
</dbReference>
<feature type="signal peptide" evidence="2">
    <location>
        <begin position="1"/>
        <end position="27"/>
    </location>
</feature>
<gene>
    <name evidence="3" type="ORF">IBL26_22415</name>
</gene>
<dbReference type="CDD" id="cd13578">
    <property type="entry name" value="PBP2_Bug27"/>
    <property type="match status" value="1"/>
</dbReference>
<evidence type="ECO:0000313" key="4">
    <source>
        <dbReference type="Proteomes" id="UP000626026"/>
    </source>
</evidence>
<dbReference type="InterPro" id="IPR005064">
    <property type="entry name" value="BUG"/>
</dbReference>
<sequence>MRTPPLTRRAALGLLGAGLAMPSLARAQEAWPRKPIRLIVAFAPGGATDVQARLIAERLSAQLGQGVVVENRAGAAGIIGTEAVAHAPPDGYTLLQGTISTHAMNVPLYGSKLSYDPGKDFTPIIRTTTGYNLLVVHPGLEVRDVPGLIAYAKRNPGKLAYGSGGNGTSTHLAAEMFKTMAGVDLLHVPFRSTAPAATALTSGEIQLMFDTSVSSLPLAREGRVRALAVTSLRRTPAMPDLPTVAETVPGFEMGTWNGLYAPPGTPRPIVDRIEAATRAVMQEPELLARLATLGSEPFLAGPAEFAEFQQAEIRRWTKVVQDARITMD</sequence>
<comment type="similarity">
    <text evidence="1">Belongs to the UPF0065 (bug) family.</text>
</comment>
<dbReference type="PROSITE" id="PS51318">
    <property type="entry name" value="TAT"/>
    <property type="match status" value="1"/>
</dbReference>
<proteinExistence type="inferred from homology"/>
<keyword evidence="4" id="KW-1185">Reference proteome</keyword>
<dbReference type="Proteomes" id="UP000626026">
    <property type="component" value="Unassembled WGS sequence"/>
</dbReference>
<evidence type="ECO:0000256" key="2">
    <source>
        <dbReference type="SAM" id="SignalP"/>
    </source>
</evidence>
<dbReference type="PANTHER" id="PTHR42928:SF5">
    <property type="entry name" value="BLR1237 PROTEIN"/>
    <property type="match status" value="1"/>
</dbReference>
<organism evidence="3 4">
    <name type="scientific">Teichococcus aerophilus</name>
    <dbReference type="NCBI Taxonomy" id="1224513"/>
    <lineage>
        <taxon>Bacteria</taxon>
        <taxon>Pseudomonadati</taxon>
        <taxon>Pseudomonadota</taxon>
        <taxon>Alphaproteobacteria</taxon>
        <taxon>Acetobacterales</taxon>
        <taxon>Roseomonadaceae</taxon>
        <taxon>Roseomonas</taxon>
    </lineage>
</organism>
<keyword evidence="2" id="KW-0732">Signal</keyword>